<keyword evidence="2" id="KW-1185">Reference proteome</keyword>
<reference evidence="1 2" key="1">
    <citation type="submission" date="2016-08" db="EMBL/GenBank/DDBJ databases">
        <authorList>
            <person name="Seilhamer J.J."/>
        </authorList>
    </citation>
    <scope>NUCLEOTIDE SEQUENCE [LARGE SCALE GENOMIC DNA]</scope>
    <source>
        <strain evidence="1 2">KCTC 42603</strain>
    </source>
</reference>
<dbReference type="AlphaFoldDB" id="A0A1E7Z7M3"/>
<comment type="caution">
    <text evidence="1">The sequence shown here is derived from an EMBL/GenBank/DDBJ whole genome shotgun (WGS) entry which is preliminary data.</text>
</comment>
<dbReference type="STRING" id="1656094.BFC18_17530"/>
<accession>A0A1E7Z7M3</accession>
<sequence length="370" mass="40994">METNGMRSAIKHYQRGGIWLSAALLLLLLVAATGMTLTMTLTGTTEQLLWRQQFLAVQAKRDVAINNVITQMYLPEKWPANLPPAITKHVSHVQETRFNDADILSAHLSVQRSAGPFTQSREMDIVRFPLIMNVPAAPLVVFSHLHHQSGFTLYLQPSKQNPAYRYSLWSSAPVLSASNRLTCETEVINLVHCKSSPLSSNNHRASDIVENDTQLNIPIAHYLFASDLDGSSTDDYQKLAWVKATSCDSLPSPASFIWITGHCRIRAKQMVGSSAAPVLLVIENGHLELEDQASIFGMVVSLRVNNQFSWKVKMAENTKIIGSLLVNHPTSSDSHFNVVYDHALLRQLQRSPALQQLAVIPGTEKPGTVK</sequence>
<proteinExistence type="predicted"/>
<dbReference type="EMBL" id="MDHN01000039">
    <property type="protein sequence ID" value="OFC69525.1"/>
    <property type="molecule type" value="Genomic_DNA"/>
</dbReference>
<organism evidence="1 2">
    <name type="scientific">Alteromonas confluentis</name>
    <dbReference type="NCBI Taxonomy" id="1656094"/>
    <lineage>
        <taxon>Bacteria</taxon>
        <taxon>Pseudomonadati</taxon>
        <taxon>Pseudomonadota</taxon>
        <taxon>Gammaproteobacteria</taxon>
        <taxon>Alteromonadales</taxon>
        <taxon>Alteromonadaceae</taxon>
        <taxon>Alteromonas/Salinimonas group</taxon>
        <taxon>Alteromonas</taxon>
    </lineage>
</organism>
<protein>
    <submittedName>
        <fullName evidence="1">Uncharacterized protein</fullName>
    </submittedName>
</protein>
<evidence type="ECO:0000313" key="1">
    <source>
        <dbReference type="EMBL" id="OFC69525.1"/>
    </source>
</evidence>
<dbReference type="OrthoDB" id="6017064at2"/>
<dbReference type="RefSeq" id="WP_070126667.1">
    <property type="nucleotide sequence ID" value="NZ_MDHN01000039.1"/>
</dbReference>
<evidence type="ECO:0000313" key="2">
    <source>
        <dbReference type="Proteomes" id="UP000175691"/>
    </source>
</evidence>
<name>A0A1E7Z7M3_9ALTE</name>
<gene>
    <name evidence="1" type="ORF">BFC18_17530</name>
</gene>
<dbReference type="Proteomes" id="UP000175691">
    <property type="component" value="Unassembled WGS sequence"/>
</dbReference>